<evidence type="ECO:0000313" key="1">
    <source>
        <dbReference type="EMBL" id="VDM56938.1"/>
    </source>
</evidence>
<dbReference type="AlphaFoldDB" id="A0A0R3PL00"/>
<organism evidence="3">
    <name type="scientific">Angiostrongylus costaricensis</name>
    <name type="common">Nematode worm</name>
    <dbReference type="NCBI Taxonomy" id="334426"/>
    <lineage>
        <taxon>Eukaryota</taxon>
        <taxon>Metazoa</taxon>
        <taxon>Ecdysozoa</taxon>
        <taxon>Nematoda</taxon>
        <taxon>Chromadorea</taxon>
        <taxon>Rhabditida</taxon>
        <taxon>Rhabditina</taxon>
        <taxon>Rhabditomorpha</taxon>
        <taxon>Strongyloidea</taxon>
        <taxon>Metastrongylidae</taxon>
        <taxon>Angiostrongylus</taxon>
    </lineage>
</organism>
<dbReference type="WBParaSite" id="ACOC_0000535201-mRNA-1">
    <property type="protein sequence ID" value="ACOC_0000535201-mRNA-1"/>
    <property type="gene ID" value="ACOC_0000535201"/>
</dbReference>
<dbReference type="EMBL" id="UYYA01003865">
    <property type="protein sequence ID" value="VDM56938.1"/>
    <property type="molecule type" value="Genomic_DNA"/>
</dbReference>
<evidence type="ECO:0000313" key="3">
    <source>
        <dbReference type="WBParaSite" id="ACOC_0000535201-mRNA-1"/>
    </source>
</evidence>
<accession>A0A0R3PL00</accession>
<reference evidence="3" key="1">
    <citation type="submission" date="2017-02" db="UniProtKB">
        <authorList>
            <consortium name="WormBaseParasite"/>
        </authorList>
    </citation>
    <scope>IDENTIFICATION</scope>
</reference>
<proteinExistence type="predicted"/>
<name>A0A0R3PL00_ANGCS</name>
<reference evidence="1 2" key="2">
    <citation type="submission" date="2018-11" db="EMBL/GenBank/DDBJ databases">
        <authorList>
            <consortium name="Pathogen Informatics"/>
        </authorList>
    </citation>
    <scope>NUCLEOTIDE SEQUENCE [LARGE SCALE GENOMIC DNA]</scope>
    <source>
        <strain evidence="1 2">Costa Rica</strain>
    </source>
</reference>
<dbReference type="Proteomes" id="UP000267027">
    <property type="component" value="Unassembled WGS sequence"/>
</dbReference>
<sequence>MGFPREGIKTLKTNTVVAQLEVISLSSKVTCVDGRFVFHYRLISKLLFFREASVFHRRCPKDDGTTTISRLDGCLMIK</sequence>
<protein>
    <submittedName>
        <fullName evidence="1 3">Uncharacterized protein</fullName>
    </submittedName>
</protein>
<evidence type="ECO:0000313" key="2">
    <source>
        <dbReference type="Proteomes" id="UP000267027"/>
    </source>
</evidence>
<gene>
    <name evidence="1" type="ORF">ACOC_LOCUS5353</name>
</gene>
<keyword evidence="2" id="KW-1185">Reference proteome</keyword>